<dbReference type="PANTHER" id="PTHR43725:SF53">
    <property type="entry name" value="UDP-ARABINOSE 4-EPIMERASE 1"/>
    <property type="match status" value="1"/>
</dbReference>
<evidence type="ECO:0000259" key="2">
    <source>
        <dbReference type="Pfam" id="PF01370"/>
    </source>
</evidence>
<sequence length="87" mass="9131">VETVLVVGGAGYIGSHAAKMLGESGYDVVIFDNLSAGSREAALGKPLIEDDILNADAFRETLRKYDISAVMQFAASLSVADSVIDPK</sequence>
<evidence type="ECO:0000313" key="3">
    <source>
        <dbReference type="EMBL" id="SVD49342.1"/>
    </source>
</evidence>
<accession>A0A382VS63</accession>
<feature type="non-terminal residue" evidence="3">
    <location>
        <position position="87"/>
    </location>
</feature>
<feature type="non-terminal residue" evidence="3">
    <location>
        <position position="1"/>
    </location>
</feature>
<proteinExistence type="inferred from homology"/>
<dbReference type="InterPro" id="IPR001509">
    <property type="entry name" value="Epimerase_deHydtase"/>
</dbReference>
<organism evidence="3">
    <name type="scientific">marine metagenome</name>
    <dbReference type="NCBI Taxonomy" id="408172"/>
    <lineage>
        <taxon>unclassified sequences</taxon>
        <taxon>metagenomes</taxon>
        <taxon>ecological metagenomes</taxon>
    </lineage>
</organism>
<evidence type="ECO:0000256" key="1">
    <source>
        <dbReference type="ARBA" id="ARBA00007637"/>
    </source>
</evidence>
<dbReference type="EMBL" id="UINC01154194">
    <property type="protein sequence ID" value="SVD49342.1"/>
    <property type="molecule type" value="Genomic_DNA"/>
</dbReference>
<dbReference type="PANTHER" id="PTHR43725">
    <property type="entry name" value="UDP-GLUCOSE 4-EPIMERASE"/>
    <property type="match status" value="1"/>
</dbReference>
<protein>
    <recommendedName>
        <fullName evidence="2">NAD-dependent epimerase/dehydratase domain-containing protein</fullName>
    </recommendedName>
</protein>
<comment type="similarity">
    <text evidence="1">Belongs to the NAD(P)-dependent epimerase/dehydratase family.</text>
</comment>
<dbReference type="Pfam" id="PF01370">
    <property type="entry name" value="Epimerase"/>
    <property type="match status" value="1"/>
</dbReference>
<name>A0A382VS63_9ZZZZ</name>
<dbReference type="SUPFAM" id="SSF51735">
    <property type="entry name" value="NAD(P)-binding Rossmann-fold domains"/>
    <property type="match status" value="1"/>
</dbReference>
<reference evidence="3" key="1">
    <citation type="submission" date="2018-05" db="EMBL/GenBank/DDBJ databases">
        <authorList>
            <person name="Lanie J.A."/>
            <person name="Ng W.-L."/>
            <person name="Kazmierczak K.M."/>
            <person name="Andrzejewski T.M."/>
            <person name="Davidsen T.M."/>
            <person name="Wayne K.J."/>
            <person name="Tettelin H."/>
            <person name="Glass J.I."/>
            <person name="Rusch D."/>
            <person name="Podicherti R."/>
            <person name="Tsui H.-C.T."/>
            <person name="Winkler M.E."/>
        </authorList>
    </citation>
    <scope>NUCLEOTIDE SEQUENCE</scope>
</reference>
<dbReference type="AlphaFoldDB" id="A0A382VS63"/>
<gene>
    <name evidence="3" type="ORF">METZ01_LOCUS402196</name>
</gene>
<dbReference type="Gene3D" id="3.40.50.720">
    <property type="entry name" value="NAD(P)-binding Rossmann-like Domain"/>
    <property type="match status" value="1"/>
</dbReference>
<dbReference type="InterPro" id="IPR036291">
    <property type="entry name" value="NAD(P)-bd_dom_sf"/>
</dbReference>
<feature type="domain" description="NAD-dependent epimerase/dehydratase" evidence="2">
    <location>
        <begin position="4"/>
        <end position="86"/>
    </location>
</feature>